<accession>A0A2H3EAV2</accession>
<keyword evidence="5 6" id="KW-0653">Protein transport</keyword>
<dbReference type="Pfam" id="PF07200">
    <property type="entry name" value="Mod_r"/>
    <property type="match status" value="1"/>
</dbReference>
<dbReference type="SUPFAM" id="SSF140111">
    <property type="entry name" value="Endosomal sorting complex assembly domain"/>
    <property type="match status" value="1"/>
</dbReference>
<comment type="subcellular location">
    <subcellularLocation>
        <location evidence="1">Endosome</location>
    </subcellularLocation>
</comment>
<dbReference type="GO" id="GO:0006612">
    <property type="term" value="P:protein targeting to membrane"/>
    <property type="evidence" value="ECO:0007669"/>
    <property type="project" value="TreeGrafter"/>
</dbReference>
<organism evidence="8 9">
    <name type="scientific">Armillaria gallica</name>
    <name type="common">Bulbous honey fungus</name>
    <name type="synonym">Armillaria bulbosa</name>
    <dbReference type="NCBI Taxonomy" id="47427"/>
    <lineage>
        <taxon>Eukaryota</taxon>
        <taxon>Fungi</taxon>
        <taxon>Dikarya</taxon>
        <taxon>Basidiomycota</taxon>
        <taxon>Agaricomycotina</taxon>
        <taxon>Agaricomycetes</taxon>
        <taxon>Agaricomycetidae</taxon>
        <taxon>Agaricales</taxon>
        <taxon>Marasmiineae</taxon>
        <taxon>Physalacriaceae</taxon>
        <taxon>Armillaria</taxon>
    </lineage>
</organism>
<dbReference type="OMA" id="SWRKKQT"/>
<dbReference type="InParanoid" id="A0A2H3EAV2"/>
<dbReference type="GO" id="GO:0006623">
    <property type="term" value="P:protein targeting to vacuole"/>
    <property type="evidence" value="ECO:0007669"/>
    <property type="project" value="TreeGrafter"/>
</dbReference>
<dbReference type="Gene3D" id="1.10.287.660">
    <property type="entry name" value="Helix hairpin bin"/>
    <property type="match status" value="1"/>
</dbReference>
<reference evidence="9" key="1">
    <citation type="journal article" date="2017" name="Nat. Ecol. Evol.">
        <title>Genome expansion and lineage-specific genetic innovations in the forest pathogenic fungi Armillaria.</title>
        <authorList>
            <person name="Sipos G."/>
            <person name="Prasanna A.N."/>
            <person name="Walter M.C."/>
            <person name="O'Connor E."/>
            <person name="Balint B."/>
            <person name="Krizsan K."/>
            <person name="Kiss B."/>
            <person name="Hess J."/>
            <person name="Varga T."/>
            <person name="Slot J."/>
            <person name="Riley R."/>
            <person name="Boka B."/>
            <person name="Rigling D."/>
            <person name="Barry K."/>
            <person name="Lee J."/>
            <person name="Mihaltcheva S."/>
            <person name="LaButti K."/>
            <person name="Lipzen A."/>
            <person name="Waldron R."/>
            <person name="Moloney N.M."/>
            <person name="Sperisen C."/>
            <person name="Kredics L."/>
            <person name="Vagvoelgyi C."/>
            <person name="Patrignani A."/>
            <person name="Fitzpatrick D."/>
            <person name="Nagy I."/>
            <person name="Doyle S."/>
            <person name="Anderson J.B."/>
            <person name="Grigoriev I.V."/>
            <person name="Gueldener U."/>
            <person name="Muensterkoetter M."/>
            <person name="Nagy L.G."/>
        </authorList>
    </citation>
    <scope>NUCLEOTIDE SEQUENCE [LARGE SCALE GENOMIC DNA]</scope>
    <source>
        <strain evidence="9">Ar21-2</strain>
    </source>
</reference>
<evidence type="ECO:0000256" key="3">
    <source>
        <dbReference type="ARBA" id="ARBA00022448"/>
    </source>
</evidence>
<evidence type="ECO:0000256" key="1">
    <source>
        <dbReference type="ARBA" id="ARBA00004177"/>
    </source>
</evidence>
<gene>
    <name evidence="8" type="ORF">ARMGADRAFT_922664</name>
</gene>
<keyword evidence="9" id="KW-1185">Reference proteome</keyword>
<evidence type="ECO:0000256" key="2">
    <source>
        <dbReference type="ARBA" id="ARBA00007617"/>
    </source>
</evidence>
<evidence type="ECO:0000256" key="6">
    <source>
        <dbReference type="PROSITE-ProRule" id="PRU00646"/>
    </source>
</evidence>
<dbReference type="PANTHER" id="PTHR13678">
    <property type="entry name" value="VACUOLAR PROTEIN SORTING-ASSOCIATED PROTEIN 37"/>
    <property type="match status" value="1"/>
</dbReference>
<feature type="domain" description="VPS37 C-terminal" evidence="7">
    <location>
        <begin position="90"/>
        <end position="191"/>
    </location>
</feature>
<keyword evidence="4" id="KW-0967">Endosome</keyword>
<sequence length="191" mass="22094">MSSDLSTQLLHDFPELAHLSREDLEDLLSDHTYFQAVFHSLPRVKAMFQAQAELGMANEAIAKNNLTLQDSLYALRSETKEAFDESKALETRWKELEKEQKDVYQRFTPQFLLMRLRHATTAQDDASEALASAFVQQQRPIPFDASSGTGTPNGRDIEDFVKEFKDLRKTYHKRVIWGDRWANGQVVWRDD</sequence>
<dbReference type="GO" id="GO:0043162">
    <property type="term" value="P:ubiquitin-dependent protein catabolic process via the multivesicular body sorting pathway"/>
    <property type="evidence" value="ECO:0007669"/>
    <property type="project" value="UniProtKB-ARBA"/>
</dbReference>
<name>A0A2H3EAV2_ARMGA</name>
<dbReference type="InterPro" id="IPR009851">
    <property type="entry name" value="Mod_r"/>
</dbReference>
<dbReference type="PANTHER" id="PTHR13678:SF2">
    <property type="entry name" value="VACUOLAR PROTEIN SORTING-ASSOCIATED PROTEIN 37A"/>
    <property type="match status" value="1"/>
</dbReference>
<evidence type="ECO:0000256" key="5">
    <source>
        <dbReference type="ARBA" id="ARBA00022927"/>
    </source>
</evidence>
<dbReference type="InterPro" id="IPR029012">
    <property type="entry name" value="Helix_hairpin_bin_sf"/>
</dbReference>
<dbReference type="AlphaFoldDB" id="A0A2H3EAV2"/>
<dbReference type="InterPro" id="IPR037202">
    <property type="entry name" value="ESCRT_assembly_dom"/>
</dbReference>
<protein>
    <recommendedName>
        <fullName evidence="7">VPS37 C-terminal domain-containing protein</fullName>
    </recommendedName>
</protein>
<comment type="similarity">
    <text evidence="2">Belongs to the VPS37 family.</text>
</comment>
<dbReference type="STRING" id="47427.A0A2H3EAV2"/>
<evidence type="ECO:0000259" key="7">
    <source>
        <dbReference type="PROSITE" id="PS51314"/>
    </source>
</evidence>
<dbReference type="PROSITE" id="PS51314">
    <property type="entry name" value="VPS37_C"/>
    <property type="match status" value="1"/>
</dbReference>
<dbReference type="OrthoDB" id="10260857at2759"/>
<evidence type="ECO:0000313" key="8">
    <source>
        <dbReference type="EMBL" id="PBK97713.1"/>
    </source>
</evidence>
<evidence type="ECO:0000313" key="9">
    <source>
        <dbReference type="Proteomes" id="UP000217790"/>
    </source>
</evidence>
<dbReference type="EMBL" id="KZ293649">
    <property type="protein sequence ID" value="PBK97713.1"/>
    <property type="molecule type" value="Genomic_DNA"/>
</dbReference>
<dbReference type="GO" id="GO:0000813">
    <property type="term" value="C:ESCRT I complex"/>
    <property type="evidence" value="ECO:0007669"/>
    <property type="project" value="TreeGrafter"/>
</dbReference>
<proteinExistence type="inferred from homology"/>
<keyword evidence="3 6" id="KW-0813">Transport</keyword>
<evidence type="ECO:0000256" key="4">
    <source>
        <dbReference type="ARBA" id="ARBA00022753"/>
    </source>
</evidence>
<dbReference type="Proteomes" id="UP000217790">
    <property type="component" value="Unassembled WGS sequence"/>
</dbReference>